<dbReference type="InterPro" id="IPR006338">
    <property type="entry name" value="Thioredoxin/glutathione_Rdtase"/>
</dbReference>
<sequence>MDIEQEYDLFVIGGGSGGLACAKQAAKLGAKVALADFVKPSPLGTKWGLGGTCVNVGCIPKKLMHFAATLGELRHDQVEAGWIDTQVDSKHNWEKMVENVNNHIRKLNFGYKNQLLRQDVKYYNKLAEFIDANTIKLTDNKGQIETVRAKTILIAVGGRPSYPENIPNIQNLVITSDDLFWLQENPGKTLVIGASYVALECGGFLHGIGNEVAIMVRSILLRGFDQEMAEKIGQYMEEKGIRFIKGSVPDMIEATEDNKRKVTWIINGQKQEEIFDTVLVATGRVSDTQKLNLDKVGVKMNKNGKILCSADDKTSVANIFAIGDCVEGRPELTPTAIKCGQLLANRLYNNGNELMSYEFVATTVFTPLEYGCIGYSEEDAIKKFGEEKITVYHSIFKPLEWNYFEMHSGESCFAKLIVLNDNRRIIGFHYLGPHAGEVTQGYAVAIKMGVTKEQFDSTVGIHPTCSEELVQVTAVKGIDDAQKEGC</sequence>
<dbReference type="GO" id="GO:0045454">
    <property type="term" value="P:cell redox homeostasis"/>
    <property type="evidence" value="ECO:0007669"/>
    <property type="project" value="InterPro"/>
</dbReference>
<evidence type="ECO:0000256" key="10">
    <source>
        <dbReference type="ARBA" id="ARBA00023284"/>
    </source>
</evidence>
<dbReference type="GO" id="GO:0050660">
    <property type="term" value="F:flavin adenine dinucleotide binding"/>
    <property type="evidence" value="ECO:0007669"/>
    <property type="project" value="InterPro"/>
</dbReference>
<evidence type="ECO:0000256" key="3">
    <source>
        <dbReference type="ARBA" id="ARBA00012610"/>
    </source>
</evidence>
<dbReference type="AlphaFoldDB" id="A0A8S1KPI2"/>
<protein>
    <recommendedName>
        <fullName evidence="4">Thioredoxin reductase</fullName>
        <ecNumber evidence="3">1.8.1.9</ecNumber>
    </recommendedName>
</protein>
<dbReference type="GO" id="GO:0005739">
    <property type="term" value="C:mitochondrion"/>
    <property type="evidence" value="ECO:0007669"/>
    <property type="project" value="TreeGrafter"/>
</dbReference>
<dbReference type="InterPro" id="IPR004099">
    <property type="entry name" value="Pyr_nucl-diS_OxRdtase_dimer"/>
</dbReference>
<comment type="cofactor">
    <cofactor evidence="1">
        <name>FAD</name>
        <dbReference type="ChEBI" id="CHEBI:57692"/>
    </cofactor>
</comment>
<feature type="domain" description="FAD/NAD(P)-binding" evidence="14">
    <location>
        <begin position="7"/>
        <end position="339"/>
    </location>
</feature>
<comment type="caution">
    <text evidence="15">The sequence shown here is derived from an EMBL/GenBank/DDBJ whole genome shotgun (WGS) entry which is preliminary data.</text>
</comment>
<dbReference type="InterPro" id="IPR046952">
    <property type="entry name" value="GSHR/TRXR-like"/>
</dbReference>
<dbReference type="NCBIfam" id="TIGR01438">
    <property type="entry name" value="TGR"/>
    <property type="match status" value="1"/>
</dbReference>
<keyword evidence="8 12" id="KW-0560">Oxidoreductase</keyword>
<dbReference type="FunFam" id="3.30.390.30:FF:000004">
    <property type="entry name" value="Thioredoxin reductase 1, cytoplasmic"/>
    <property type="match status" value="1"/>
</dbReference>
<proteinExistence type="inferred from homology"/>
<dbReference type="GO" id="GO:0004362">
    <property type="term" value="F:glutathione-disulfide reductase (NADPH) activity"/>
    <property type="evidence" value="ECO:0007669"/>
    <property type="project" value="TreeGrafter"/>
</dbReference>
<evidence type="ECO:0000256" key="11">
    <source>
        <dbReference type="ARBA" id="ARBA00053237"/>
    </source>
</evidence>
<keyword evidence="10 12" id="KW-0676">Redox-active center</keyword>
<evidence type="ECO:0000256" key="2">
    <source>
        <dbReference type="ARBA" id="ARBA00007532"/>
    </source>
</evidence>
<dbReference type="InterPro" id="IPR023753">
    <property type="entry name" value="FAD/NAD-binding_dom"/>
</dbReference>
<organism evidence="15 16">
    <name type="scientific">Paramecium sonneborni</name>
    <dbReference type="NCBI Taxonomy" id="65129"/>
    <lineage>
        <taxon>Eukaryota</taxon>
        <taxon>Sar</taxon>
        <taxon>Alveolata</taxon>
        <taxon>Ciliophora</taxon>
        <taxon>Intramacronucleata</taxon>
        <taxon>Oligohymenophorea</taxon>
        <taxon>Peniculida</taxon>
        <taxon>Parameciidae</taxon>
        <taxon>Paramecium</taxon>
    </lineage>
</organism>
<reference evidence="15" key="1">
    <citation type="submission" date="2021-01" db="EMBL/GenBank/DDBJ databases">
        <authorList>
            <consortium name="Genoscope - CEA"/>
            <person name="William W."/>
        </authorList>
    </citation>
    <scope>NUCLEOTIDE SEQUENCE</scope>
</reference>
<evidence type="ECO:0000259" key="14">
    <source>
        <dbReference type="Pfam" id="PF07992"/>
    </source>
</evidence>
<accession>A0A8S1KPI2</accession>
<dbReference type="PANTHER" id="PTHR42737:SF7">
    <property type="entry name" value="THIOREDOXIN-DISULFIDE REDUCTASE"/>
    <property type="match status" value="1"/>
</dbReference>
<evidence type="ECO:0000256" key="9">
    <source>
        <dbReference type="ARBA" id="ARBA00023157"/>
    </source>
</evidence>
<keyword evidence="7" id="KW-0521">NADP</keyword>
<keyword evidence="16" id="KW-1185">Reference proteome</keyword>
<dbReference type="InterPro" id="IPR012999">
    <property type="entry name" value="Pyr_OxRdtase_I_AS"/>
</dbReference>
<evidence type="ECO:0000256" key="8">
    <source>
        <dbReference type="ARBA" id="ARBA00023002"/>
    </source>
</evidence>
<dbReference type="GO" id="GO:0004791">
    <property type="term" value="F:thioredoxin-disulfide reductase (NADPH) activity"/>
    <property type="evidence" value="ECO:0007669"/>
    <property type="project" value="UniProtKB-EC"/>
</dbReference>
<evidence type="ECO:0000256" key="12">
    <source>
        <dbReference type="RuleBase" id="RU003691"/>
    </source>
</evidence>
<gene>
    <name evidence="15" type="ORF">PSON_ATCC_30995.1.T0100179</name>
</gene>
<evidence type="ECO:0000256" key="1">
    <source>
        <dbReference type="ARBA" id="ARBA00001974"/>
    </source>
</evidence>
<dbReference type="PANTHER" id="PTHR42737">
    <property type="entry name" value="GLUTATHIONE REDUCTASE"/>
    <property type="match status" value="1"/>
</dbReference>
<dbReference type="GO" id="GO:0034599">
    <property type="term" value="P:cellular response to oxidative stress"/>
    <property type="evidence" value="ECO:0007669"/>
    <property type="project" value="TreeGrafter"/>
</dbReference>
<feature type="domain" description="Pyridine nucleotide-disulphide oxidoreductase dimerisation" evidence="13">
    <location>
        <begin position="360"/>
        <end position="471"/>
    </location>
</feature>
<evidence type="ECO:0000256" key="5">
    <source>
        <dbReference type="ARBA" id="ARBA00022630"/>
    </source>
</evidence>
<dbReference type="Proteomes" id="UP000692954">
    <property type="component" value="Unassembled WGS sequence"/>
</dbReference>
<dbReference type="PIRSF" id="PIRSF000350">
    <property type="entry name" value="Mercury_reductase_MerA"/>
    <property type="match status" value="1"/>
</dbReference>
<dbReference type="OrthoDB" id="5956163at2759"/>
<dbReference type="FunFam" id="3.50.50.60:FF:000190">
    <property type="entry name" value="Thioredoxin reductase"/>
    <property type="match status" value="1"/>
</dbReference>
<dbReference type="PROSITE" id="PS00076">
    <property type="entry name" value="PYRIDINE_REDOX_1"/>
    <property type="match status" value="1"/>
</dbReference>
<dbReference type="GO" id="GO:0005829">
    <property type="term" value="C:cytosol"/>
    <property type="evidence" value="ECO:0007669"/>
    <property type="project" value="TreeGrafter"/>
</dbReference>
<keyword evidence="9" id="KW-1015">Disulfide bond</keyword>
<evidence type="ECO:0000313" key="16">
    <source>
        <dbReference type="Proteomes" id="UP000692954"/>
    </source>
</evidence>
<keyword evidence="6 12" id="KW-0274">FAD</keyword>
<evidence type="ECO:0000313" key="15">
    <source>
        <dbReference type="EMBL" id="CAD8056321.1"/>
    </source>
</evidence>
<evidence type="ECO:0000259" key="13">
    <source>
        <dbReference type="Pfam" id="PF02852"/>
    </source>
</evidence>
<dbReference type="EC" id="1.8.1.9" evidence="3"/>
<keyword evidence="5 12" id="KW-0285">Flavoprotein</keyword>
<dbReference type="Pfam" id="PF02852">
    <property type="entry name" value="Pyr_redox_dim"/>
    <property type="match status" value="1"/>
</dbReference>
<dbReference type="Pfam" id="PF07992">
    <property type="entry name" value="Pyr_redox_2"/>
    <property type="match status" value="1"/>
</dbReference>
<dbReference type="EMBL" id="CAJJDN010000010">
    <property type="protein sequence ID" value="CAD8056321.1"/>
    <property type="molecule type" value="Genomic_DNA"/>
</dbReference>
<comment type="similarity">
    <text evidence="2 12">Belongs to the class-I pyridine nucleotide-disulfide oxidoreductase family.</text>
</comment>
<evidence type="ECO:0000256" key="7">
    <source>
        <dbReference type="ARBA" id="ARBA00022857"/>
    </source>
</evidence>
<evidence type="ECO:0000256" key="4">
    <source>
        <dbReference type="ARBA" id="ARBA00018719"/>
    </source>
</evidence>
<name>A0A8S1KPI2_9CILI</name>
<dbReference type="InterPro" id="IPR001100">
    <property type="entry name" value="Pyr_nuc-diS_OxRdtase"/>
</dbReference>
<dbReference type="GO" id="GO:0006749">
    <property type="term" value="P:glutathione metabolic process"/>
    <property type="evidence" value="ECO:0007669"/>
    <property type="project" value="TreeGrafter"/>
</dbReference>
<evidence type="ECO:0000256" key="6">
    <source>
        <dbReference type="ARBA" id="ARBA00022827"/>
    </source>
</evidence>
<comment type="function">
    <text evidence="11">Catalyzes the transfer of electrons from NADPH to thioredoxins TRX1, TRX2 and TRX3, which in turn act as reductants of disulfide containing proteins. Able to reduce nitroglutathione (GSNO), a compound involved in the transport of nitric oxide (NO); however, TRX1 is more efficient in reducing GSNO. Has no catalytic activity towards oxidized glutathione (GSSG).</text>
</comment>